<dbReference type="Gene3D" id="2.115.10.20">
    <property type="entry name" value="Glycosyl hydrolase domain, family 43"/>
    <property type="match status" value="1"/>
</dbReference>
<dbReference type="GO" id="GO:0009758">
    <property type="term" value="P:carbohydrate utilization"/>
    <property type="evidence" value="ECO:0007669"/>
    <property type="project" value="InterPro"/>
</dbReference>
<name>A0A844XWZ2_9SPHN</name>
<dbReference type="RefSeq" id="WP_160606071.1">
    <property type="nucleotide sequence ID" value="NZ_WTYF01000002.1"/>
</dbReference>
<evidence type="ECO:0008006" key="7">
    <source>
        <dbReference type="Google" id="ProtNLM"/>
    </source>
</evidence>
<evidence type="ECO:0000313" key="6">
    <source>
        <dbReference type="Proteomes" id="UP000444185"/>
    </source>
</evidence>
<dbReference type="Pfam" id="PF02435">
    <property type="entry name" value="Glyco_hydro_68"/>
    <property type="match status" value="2"/>
</dbReference>
<organism evidence="5 6">
    <name type="scientific">Qipengyuania gaetbuli</name>
    <dbReference type="NCBI Taxonomy" id="266952"/>
    <lineage>
        <taxon>Bacteria</taxon>
        <taxon>Pseudomonadati</taxon>
        <taxon>Pseudomonadota</taxon>
        <taxon>Alphaproteobacteria</taxon>
        <taxon>Sphingomonadales</taxon>
        <taxon>Erythrobacteraceae</taxon>
        <taxon>Qipengyuania</taxon>
    </lineage>
</organism>
<comment type="similarity">
    <text evidence="1 4">Belongs to the glycosyl hydrolase 68 family.</text>
</comment>
<comment type="caution">
    <text evidence="5">The sequence shown here is derived from an EMBL/GenBank/DDBJ whole genome shotgun (WGS) entry which is preliminary data.</text>
</comment>
<evidence type="ECO:0000313" key="5">
    <source>
        <dbReference type="EMBL" id="MXO49727.1"/>
    </source>
</evidence>
<dbReference type="EMBL" id="WTYF01000002">
    <property type="protein sequence ID" value="MXO49727.1"/>
    <property type="molecule type" value="Genomic_DNA"/>
</dbReference>
<dbReference type="Proteomes" id="UP000444185">
    <property type="component" value="Unassembled WGS sequence"/>
</dbReference>
<protein>
    <recommendedName>
        <fullName evidence="7">Levansucrase</fullName>
    </recommendedName>
</protein>
<evidence type="ECO:0000256" key="1">
    <source>
        <dbReference type="ARBA" id="ARBA00006775"/>
    </source>
</evidence>
<dbReference type="InterPro" id="IPR023296">
    <property type="entry name" value="Glyco_hydro_beta-prop_sf"/>
</dbReference>
<proteinExistence type="inferred from homology"/>
<evidence type="ECO:0000256" key="3">
    <source>
        <dbReference type="PIRSR" id="PIRSR603469-4"/>
    </source>
</evidence>
<dbReference type="SUPFAM" id="SSF75005">
    <property type="entry name" value="Arabinanase/levansucrase/invertase"/>
    <property type="match status" value="1"/>
</dbReference>
<feature type="binding site" evidence="2">
    <location>
        <begin position="243"/>
        <end position="245"/>
    </location>
    <ligand>
        <name>substrate</name>
    </ligand>
</feature>
<evidence type="ECO:0000256" key="4">
    <source>
        <dbReference type="RuleBase" id="RU361220"/>
    </source>
</evidence>
<sequence length="363" mass="39934">MTTAWTRTHVEAVANLQVAQLPKLSATEVVRPRPELYYWDMWPVQDRDGNIADIAGREFWMILTAPDDGDPSGRHFKAKIHLLERKDAKWVDLGPLLPDFGGPYEREWSGSSIWDQGKYVLWFTGAGLEASPGGYQQALFETTASTDSSGLPIEWRSPQPILTELTSDYIAADAHEGEAGRIKAYRDPAYFRDPADEREYLVFSASRPAGESEYTGAIGLAEKVDGKWTLLPPIIHSGGVNNELERAHIVFHKGRYLAFWATQSSTFAPELQHAPTGLYGMSAQAFRGSYTPLNGSGLVLANPAGRPAQAYSWSVTKELLVSSFIECADDECSEFAGAPAPLCALAIGPEAKDARPVRMEVVR</sequence>
<dbReference type="AlphaFoldDB" id="A0A844XWZ2"/>
<accession>A0A844XWZ2</accession>
<gene>
    <name evidence="5" type="ORF">GRI42_00210</name>
</gene>
<feature type="site" description="Transition state stabilizer" evidence="3">
    <location>
        <position position="187"/>
    </location>
</feature>
<keyword evidence="6" id="KW-1185">Reference proteome</keyword>
<dbReference type="CDD" id="cd08997">
    <property type="entry name" value="GH68"/>
    <property type="match status" value="1"/>
</dbReference>
<dbReference type="InterPro" id="IPR003469">
    <property type="entry name" value="Glyco_hydro_68"/>
</dbReference>
<reference evidence="5 6" key="1">
    <citation type="submission" date="2019-12" db="EMBL/GenBank/DDBJ databases">
        <title>Genomic-based taxomic classification of the family Erythrobacteraceae.</title>
        <authorList>
            <person name="Xu L."/>
        </authorList>
    </citation>
    <scope>NUCLEOTIDE SEQUENCE [LARGE SCALE GENOMIC DNA]</scope>
    <source>
        <strain evidence="5 6">DSM 16225</strain>
    </source>
</reference>
<dbReference type="GO" id="GO:0050053">
    <property type="term" value="F:levansucrase activity"/>
    <property type="evidence" value="ECO:0007669"/>
    <property type="project" value="InterPro"/>
</dbReference>
<dbReference type="OrthoDB" id="3359526at2"/>
<evidence type="ECO:0000256" key="2">
    <source>
        <dbReference type="PIRSR" id="PIRSR603469-2"/>
    </source>
</evidence>